<accession>A0A378NRM2</accession>
<evidence type="ECO:0000259" key="2">
    <source>
        <dbReference type="Pfam" id="PF01773"/>
    </source>
</evidence>
<keyword evidence="1" id="KW-1133">Transmembrane helix</keyword>
<name>A0A378NRM2_9FIRM</name>
<sequence>MQYIIGVAGLALVFGMAFIVSNDRKKIKYRPILTMLVLQFVLGFLLLNTSAVDILPMPKYRGFLDTNDTCLLK</sequence>
<keyword evidence="1" id="KW-0812">Transmembrane</keyword>
<gene>
    <name evidence="3" type="primary">nupG</name>
    <name evidence="3" type="ORF">NCTC10571_00602</name>
</gene>
<dbReference type="Proteomes" id="UP000255234">
    <property type="component" value="Unassembled WGS sequence"/>
</dbReference>
<evidence type="ECO:0000313" key="3">
    <source>
        <dbReference type="EMBL" id="STY70465.1"/>
    </source>
</evidence>
<organism evidence="3 4">
    <name type="scientific">Megamonas hypermegale</name>
    <dbReference type="NCBI Taxonomy" id="158847"/>
    <lineage>
        <taxon>Bacteria</taxon>
        <taxon>Bacillati</taxon>
        <taxon>Bacillota</taxon>
        <taxon>Negativicutes</taxon>
        <taxon>Selenomonadales</taxon>
        <taxon>Selenomonadaceae</taxon>
        <taxon>Megamonas</taxon>
    </lineage>
</organism>
<feature type="transmembrane region" description="Helical" evidence="1">
    <location>
        <begin position="32"/>
        <end position="55"/>
    </location>
</feature>
<proteinExistence type="predicted"/>
<dbReference type="EMBL" id="UGPP01000001">
    <property type="protein sequence ID" value="STY70465.1"/>
    <property type="molecule type" value="Genomic_DNA"/>
</dbReference>
<dbReference type="InterPro" id="IPR002668">
    <property type="entry name" value="CNT_N_dom"/>
</dbReference>
<evidence type="ECO:0000256" key="1">
    <source>
        <dbReference type="SAM" id="Phobius"/>
    </source>
</evidence>
<dbReference type="Pfam" id="PF01773">
    <property type="entry name" value="Nucleos_tra2_N"/>
    <property type="match status" value="1"/>
</dbReference>
<evidence type="ECO:0000313" key="4">
    <source>
        <dbReference type="Proteomes" id="UP000255234"/>
    </source>
</evidence>
<keyword evidence="1" id="KW-0472">Membrane</keyword>
<protein>
    <submittedName>
        <fullName evidence="3">Purine nucleoside transport protein nupG</fullName>
    </submittedName>
</protein>
<dbReference type="AlphaFoldDB" id="A0A378NRM2"/>
<feature type="domain" description="Concentrative nucleoside transporter N-terminal" evidence="2">
    <location>
        <begin position="8"/>
        <end position="52"/>
    </location>
</feature>
<dbReference type="RefSeq" id="WP_258553805.1">
    <property type="nucleotide sequence ID" value="NZ_UGPP01000001.1"/>
</dbReference>
<reference evidence="3 4" key="1">
    <citation type="submission" date="2018-06" db="EMBL/GenBank/DDBJ databases">
        <authorList>
            <consortium name="Pathogen Informatics"/>
            <person name="Doyle S."/>
        </authorList>
    </citation>
    <scope>NUCLEOTIDE SEQUENCE [LARGE SCALE GENOMIC DNA]</scope>
    <source>
        <strain evidence="3 4">NCTC10571</strain>
    </source>
</reference>